<evidence type="ECO:0000256" key="1">
    <source>
        <dbReference type="ARBA" id="ARBA00004123"/>
    </source>
</evidence>
<dbReference type="InterPro" id="IPR044718">
    <property type="entry name" value="HOS1"/>
</dbReference>
<proteinExistence type="predicted"/>
<comment type="subcellular location">
    <subcellularLocation>
        <location evidence="1">Nucleus</location>
    </subcellularLocation>
</comment>
<dbReference type="Gramene" id="Kaladp0008s0534.1.v1.1">
    <property type="protein sequence ID" value="Kaladp0008s0534.1.v1.1"/>
    <property type="gene ID" value="Kaladp0008s0534.v1.1"/>
</dbReference>
<dbReference type="PANTHER" id="PTHR47358:SF2">
    <property type="entry name" value="E3 UBIQUITIN-PROTEIN LIGASE HOS1"/>
    <property type="match status" value="1"/>
</dbReference>
<sequence>MERKRTDSRLGGSGETEGGGGSSARATGRIYEPNYRSRAVQEALDYMATIDLVELCNEAKVEYCRATRDLRSCGRNVEYVLNSCNHASLCAECSQRCDVCPICRVPISKNGTRLRLYYECVEAKLIPEKFNDPFRARDDDEKQVDADIQRLYSLFDVALKNNLVSLICHYVTDVCMDESAVSSDPVIAFLLDEVVVKDWCKRRFKSAISEIRAIYSLTVEEMKASVGSLLQVSGQLSGISNVLEVLESSFKGAVSAQLEDLHHLQESILKSKQHLEIIIWCIRHQFLENLKPRFTNYSSWRAHVRDRKSAATKRAMSSAIESTIQEGSLFIEDALLNLEGEVHPFDIEDDFDVKCLQKDSTSSNFRSKIDGSSGSYPFENLRAACDILFLHGSSDLVVAKRAIFLYYLFDRHWSMPNEKWKHIVDDFAASFGLGRHSLLESFIFYLLDDHSDEALQEACRLLPEIAGSSTHPKVAQVLLERQNPDAALMVLRWSGRDGGPELVSLTEAVIAVRVRVLSGLLTEAFLYQRMICNKVQEKYSKPELHMDCSNGSSNGSGNWVEWLETLVTELCCLCLWRNFVDQIIDLPWNSAEEKYLHKCLLEYAMDHPTSSVGSLLVTYYLKRYRYVEAYQVDQILKSLEEEFISKSNADEQISAKMKSVRAWRTGLIDKCLELLPEIQRQQVKSGKIPDKGISPSEDVDMQTNSDTFKVQETHSTSILLRPAYDSSFDHGNSPRSKTMASSILTPNPNHSTTKFPEHVHGPLSVLQEQLFANTGSALKPQMGISRNMKFDDTPATVARRFSLRNTLSTRKVEKTPSRSLMNNYFHDSQNEVKQNGFTFDQPETISTPYAKSIPNGLDKRSGSSPDEAMDISWSNGGGKASPENVNADTNSGLRWRTDESSEEEDTQTPQRTPSLTRRARRSRFARV</sequence>
<feature type="domain" description="ELYS-like" evidence="4">
    <location>
        <begin position="329"/>
        <end position="602"/>
    </location>
</feature>
<dbReference type="EnsemblPlants" id="Kaladp0008s0534.1.v1.1">
    <property type="protein sequence ID" value="Kaladp0008s0534.1.v1.1"/>
    <property type="gene ID" value="Kaladp0008s0534.v1.1"/>
</dbReference>
<evidence type="ECO:0000259" key="4">
    <source>
        <dbReference type="Pfam" id="PF13934"/>
    </source>
</evidence>
<dbReference type="Pfam" id="PF13934">
    <property type="entry name" value="ELYS"/>
    <property type="match status" value="1"/>
</dbReference>
<dbReference type="OMA" id="HKCLLDF"/>
<dbReference type="GO" id="GO:0005634">
    <property type="term" value="C:nucleus"/>
    <property type="evidence" value="ECO:0007669"/>
    <property type="project" value="UniProtKB-SubCell"/>
</dbReference>
<keyword evidence="2" id="KW-0539">Nucleus</keyword>
<evidence type="ECO:0000313" key="5">
    <source>
        <dbReference type="EnsemblPlants" id="Kaladp0008s0534.1.v1.1"/>
    </source>
</evidence>
<dbReference type="InterPro" id="IPR025151">
    <property type="entry name" value="ELYS_dom"/>
</dbReference>
<evidence type="ECO:0000256" key="2">
    <source>
        <dbReference type="ARBA" id="ARBA00023242"/>
    </source>
</evidence>
<reference evidence="5" key="1">
    <citation type="submission" date="2021-01" db="UniProtKB">
        <authorList>
            <consortium name="EnsemblPlants"/>
        </authorList>
    </citation>
    <scope>IDENTIFICATION</scope>
</reference>
<dbReference type="GO" id="GO:0004842">
    <property type="term" value="F:ubiquitin-protein transferase activity"/>
    <property type="evidence" value="ECO:0007669"/>
    <property type="project" value="EnsemblPlants"/>
</dbReference>
<dbReference type="GO" id="GO:0005737">
    <property type="term" value="C:cytoplasm"/>
    <property type="evidence" value="ECO:0007669"/>
    <property type="project" value="EnsemblPlants"/>
</dbReference>
<dbReference type="GO" id="GO:0016567">
    <property type="term" value="P:protein ubiquitination"/>
    <property type="evidence" value="ECO:0007669"/>
    <property type="project" value="EnsemblPlants"/>
</dbReference>
<dbReference type="PANTHER" id="PTHR47358">
    <property type="entry name" value="E3 UBIQUITIN-PROTEIN LIGASE HOS1"/>
    <property type="match status" value="1"/>
</dbReference>
<dbReference type="GO" id="GO:0045892">
    <property type="term" value="P:negative regulation of DNA-templated transcription"/>
    <property type="evidence" value="ECO:0007669"/>
    <property type="project" value="EnsemblPlants"/>
</dbReference>
<keyword evidence="6" id="KW-1185">Reference proteome</keyword>
<dbReference type="GO" id="GO:0009409">
    <property type="term" value="P:response to cold"/>
    <property type="evidence" value="ECO:0007669"/>
    <property type="project" value="EnsemblPlants"/>
</dbReference>
<protein>
    <recommendedName>
        <fullName evidence="4">ELYS-like domain-containing protein</fullName>
    </recommendedName>
</protein>
<organism evidence="5 6">
    <name type="scientific">Kalanchoe fedtschenkoi</name>
    <name type="common">Lavender scallops</name>
    <name type="synonym">South American air plant</name>
    <dbReference type="NCBI Taxonomy" id="63787"/>
    <lineage>
        <taxon>Eukaryota</taxon>
        <taxon>Viridiplantae</taxon>
        <taxon>Streptophyta</taxon>
        <taxon>Embryophyta</taxon>
        <taxon>Tracheophyta</taxon>
        <taxon>Spermatophyta</taxon>
        <taxon>Magnoliopsida</taxon>
        <taxon>eudicotyledons</taxon>
        <taxon>Gunneridae</taxon>
        <taxon>Pentapetalae</taxon>
        <taxon>Saxifragales</taxon>
        <taxon>Crassulaceae</taxon>
        <taxon>Kalanchoe</taxon>
    </lineage>
</organism>
<dbReference type="GO" id="GO:0010228">
    <property type="term" value="P:vegetative to reproductive phase transition of meristem"/>
    <property type="evidence" value="ECO:0007669"/>
    <property type="project" value="EnsemblPlants"/>
</dbReference>
<feature type="compositionally biased region" description="Gly residues" evidence="3">
    <location>
        <begin position="11"/>
        <end position="22"/>
    </location>
</feature>
<feature type="compositionally biased region" description="Basic residues" evidence="3">
    <location>
        <begin position="917"/>
        <end position="927"/>
    </location>
</feature>
<dbReference type="InterPro" id="IPR013083">
    <property type="entry name" value="Znf_RING/FYVE/PHD"/>
</dbReference>
<accession>A0A7N0RF81</accession>
<dbReference type="Proteomes" id="UP000594263">
    <property type="component" value="Unplaced"/>
</dbReference>
<feature type="compositionally biased region" description="Polar residues" evidence="3">
    <location>
        <begin position="883"/>
        <end position="892"/>
    </location>
</feature>
<evidence type="ECO:0000256" key="3">
    <source>
        <dbReference type="SAM" id="MobiDB-lite"/>
    </source>
</evidence>
<feature type="region of interest" description="Disordered" evidence="3">
    <location>
        <begin position="1"/>
        <end position="27"/>
    </location>
</feature>
<feature type="compositionally biased region" description="Polar residues" evidence="3">
    <location>
        <begin position="839"/>
        <end position="849"/>
    </location>
</feature>
<name>A0A7N0RF81_KALFE</name>
<dbReference type="AlphaFoldDB" id="A0A7N0RF81"/>
<dbReference type="Gene3D" id="3.30.40.10">
    <property type="entry name" value="Zinc/RING finger domain, C3HC4 (zinc finger)"/>
    <property type="match status" value="1"/>
</dbReference>
<feature type="region of interest" description="Disordered" evidence="3">
    <location>
        <begin position="839"/>
        <end position="927"/>
    </location>
</feature>
<evidence type="ECO:0000313" key="6">
    <source>
        <dbReference type="Proteomes" id="UP000594263"/>
    </source>
</evidence>